<evidence type="ECO:0000313" key="1">
    <source>
        <dbReference type="EMBL" id="MCB8879653.1"/>
    </source>
</evidence>
<evidence type="ECO:0000313" key="2">
    <source>
        <dbReference type="Proteomes" id="UP000721844"/>
    </source>
</evidence>
<dbReference type="EMBL" id="JAESVA010000002">
    <property type="protein sequence ID" value="MCB8879653.1"/>
    <property type="molecule type" value="Genomic_DNA"/>
</dbReference>
<accession>A0A963Z0L2</accession>
<reference evidence="1 2" key="1">
    <citation type="journal article" date="2021" name="Microorganisms">
        <title>Acidisoma silvae sp. nov. and Acidisomacellulosilytica sp. nov., Two Acidophilic Bacteria Isolated from Decaying Wood, Hydrolyzing Cellulose and Producing Poly-3-hydroxybutyrate.</title>
        <authorList>
            <person name="Mieszkin S."/>
            <person name="Pouder E."/>
            <person name="Uroz S."/>
            <person name="Simon-Colin C."/>
            <person name="Alain K."/>
        </authorList>
    </citation>
    <scope>NUCLEOTIDE SEQUENCE [LARGE SCALE GENOMIC DNA]</scope>
    <source>
        <strain evidence="1 2">HW T5.17</strain>
    </source>
</reference>
<organism evidence="1 2">
    <name type="scientific">Acidisoma cellulosilyticum</name>
    <dbReference type="NCBI Taxonomy" id="2802395"/>
    <lineage>
        <taxon>Bacteria</taxon>
        <taxon>Pseudomonadati</taxon>
        <taxon>Pseudomonadota</taxon>
        <taxon>Alphaproteobacteria</taxon>
        <taxon>Acetobacterales</taxon>
        <taxon>Acidocellaceae</taxon>
        <taxon>Acidisoma</taxon>
    </lineage>
</organism>
<proteinExistence type="predicted"/>
<name>A0A963Z0L2_9PROT</name>
<protein>
    <submittedName>
        <fullName evidence="1">L,D-transpeptidase</fullName>
    </submittedName>
</protein>
<dbReference type="Proteomes" id="UP000721844">
    <property type="component" value="Unassembled WGS sequence"/>
</dbReference>
<sequence>MADSGHFFVRRPQLVLIVDRALTGQTLSITLAQPDGDWAILGSRSVSTGKPGRKEHFKTPVGVLLNDGSEIGYRAQGTYNENHIRGLGVKGMRVWDFGWQTSDDWRTPGATMQVRVEMHATDPAVLAQRLGRADSEGCIRLPEAVNRFLDRHGIIDADIEKLGETDAGYHALLSPYLTPTPLAGVAVIVIDTSEPWAKPYPPATTLSLSG</sequence>
<comment type="caution">
    <text evidence="1">The sequence shown here is derived from an EMBL/GenBank/DDBJ whole genome shotgun (WGS) entry which is preliminary data.</text>
</comment>
<dbReference type="AlphaFoldDB" id="A0A963Z0L2"/>
<gene>
    <name evidence="1" type="ORF">ACELLULO517_05360</name>
</gene>
<keyword evidence="2" id="KW-1185">Reference proteome</keyword>